<evidence type="ECO:0000313" key="6">
    <source>
        <dbReference type="Proteomes" id="UP001283366"/>
    </source>
</evidence>
<dbReference type="Gene3D" id="3.60.110.10">
    <property type="entry name" value="Carbon-nitrogen hydrolase"/>
    <property type="match status" value="1"/>
</dbReference>
<dbReference type="GO" id="GO:0000257">
    <property type="term" value="F:nitrilase activity"/>
    <property type="evidence" value="ECO:0007669"/>
    <property type="project" value="UniProtKB-EC"/>
</dbReference>
<evidence type="ECO:0000313" key="3">
    <source>
        <dbReference type="EMBL" id="MDW6005433.1"/>
    </source>
</evidence>
<dbReference type="EMBL" id="FXXI01000008">
    <property type="protein sequence ID" value="SMS02127.1"/>
    <property type="molecule type" value="Genomic_DNA"/>
</dbReference>
<proteinExistence type="predicted"/>
<dbReference type="InterPro" id="IPR036526">
    <property type="entry name" value="C-N_Hydrolase_sf"/>
</dbReference>
<dbReference type="RefSeq" id="WP_087482150.1">
    <property type="nucleotide sequence ID" value="NZ_AP024884.1"/>
</dbReference>
<organism evidence="4 5">
    <name type="scientific">Vibrio mangrovi</name>
    <dbReference type="NCBI Taxonomy" id="474394"/>
    <lineage>
        <taxon>Bacteria</taxon>
        <taxon>Pseudomonadati</taxon>
        <taxon>Pseudomonadota</taxon>
        <taxon>Gammaproteobacteria</taxon>
        <taxon>Vibrionales</taxon>
        <taxon>Vibrionaceae</taxon>
        <taxon>Vibrio</taxon>
    </lineage>
</organism>
<keyword evidence="1 4" id="KW-0378">Hydrolase</keyword>
<evidence type="ECO:0000259" key="2">
    <source>
        <dbReference type="PROSITE" id="PS50263"/>
    </source>
</evidence>
<dbReference type="InterPro" id="IPR050345">
    <property type="entry name" value="Aliph_Amidase/BUP"/>
</dbReference>
<dbReference type="PANTHER" id="PTHR43674">
    <property type="entry name" value="NITRILASE C965.09-RELATED"/>
    <property type="match status" value="1"/>
</dbReference>
<dbReference type="AlphaFoldDB" id="A0A1Y6IWU9"/>
<dbReference type="InterPro" id="IPR003010">
    <property type="entry name" value="C-N_Hydrolase"/>
</dbReference>
<evidence type="ECO:0000313" key="5">
    <source>
        <dbReference type="Proteomes" id="UP000196125"/>
    </source>
</evidence>
<dbReference type="GO" id="GO:0033388">
    <property type="term" value="P:putrescine biosynthetic process from arginine"/>
    <property type="evidence" value="ECO:0007669"/>
    <property type="project" value="TreeGrafter"/>
</dbReference>
<evidence type="ECO:0000256" key="1">
    <source>
        <dbReference type="ARBA" id="ARBA00022801"/>
    </source>
</evidence>
<dbReference type="EC" id="3.5.5.1" evidence="4"/>
<dbReference type="GO" id="GO:0050126">
    <property type="term" value="F:N-carbamoylputrescine amidase activity"/>
    <property type="evidence" value="ECO:0007669"/>
    <property type="project" value="TreeGrafter"/>
</dbReference>
<feature type="domain" description="CN hydrolase" evidence="2">
    <location>
        <begin position="1"/>
        <end position="234"/>
    </location>
</feature>
<dbReference type="Proteomes" id="UP001283366">
    <property type="component" value="Unassembled WGS sequence"/>
</dbReference>
<dbReference type="PANTHER" id="PTHR43674:SF2">
    <property type="entry name" value="BETA-UREIDOPROPIONASE"/>
    <property type="match status" value="1"/>
</dbReference>
<sequence>MKVAAVQFKPVIGDLENNINRHVALIELAVQEGADLVYFPELSVTGYEAQLAKSFALELKDNDFGIFQNLSDTHGVTIGVGVPLLSGDQVQIGMIWFAADKPQASYKKQLLHSTELSFFVPGTEQLILHNGNDRLAPAICYESLRPEHADNAASMGTNVYLASVAESSTGLEGAMKHYSKIAKQHHMYVVLANCLGSCGNFMGTGHSASWDANGHLLAQMDGESEGILLVDTENRDTDIIRI</sequence>
<dbReference type="OrthoDB" id="9760188at2"/>
<dbReference type="Pfam" id="PF00795">
    <property type="entry name" value="CN_hydrolase"/>
    <property type="match status" value="1"/>
</dbReference>
<dbReference type="PROSITE" id="PS50263">
    <property type="entry name" value="CN_HYDROLASE"/>
    <property type="match status" value="1"/>
</dbReference>
<reference evidence="4 5" key="1">
    <citation type="submission" date="2017-05" db="EMBL/GenBank/DDBJ databases">
        <authorList>
            <person name="Song R."/>
            <person name="Chenine A.L."/>
            <person name="Ruprecht R.M."/>
        </authorList>
    </citation>
    <scope>NUCLEOTIDE SEQUENCE [LARGE SCALE GENOMIC DNA]</scope>
    <source>
        <strain evidence="4 5">CECT 7927</strain>
    </source>
</reference>
<dbReference type="CDD" id="cd07197">
    <property type="entry name" value="nitrilase"/>
    <property type="match status" value="1"/>
</dbReference>
<reference evidence="3 6" key="2">
    <citation type="submission" date="2023-11" db="EMBL/GenBank/DDBJ databases">
        <title>Plant-associative lifestyle of Vibrio porteresiae and its evolutionary dynamics.</title>
        <authorList>
            <person name="Rameshkumar N."/>
            <person name="Kirti K."/>
        </authorList>
    </citation>
    <scope>NUCLEOTIDE SEQUENCE [LARGE SCALE GENOMIC DNA]</scope>
    <source>
        <strain evidence="3 6">MSSRF38</strain>
    </source>
</reference>
<dbReference type="SUPFAM" id="SSF56317">
    <property type="entry name" value="Carbon-nitrogen hydrolase"/>
    <property type="match status" value="1"/>
</dbReference>
<name>A0A1Y6IWU9_9VIBR</name>
<dbReference type="EMBL" id="JAWRCO010000002">
    <property type="protein sequence ID" value="MDW6005433.1"/>
    <property type="molecule type" value="Genomic_DNA"/>
</dbReference>
<dbReference type="Proteomes" id="UP000196125">
    <property type="component" value="Unassembled WGS sequence"/>
</dbReference>
<gene>
    <name evidence="4" type="primary">nit</name>
    <name evidence="3" type="ORF">SBX37_21415</name>
    <name evidence="4" type="ORF">VIM7927_03445</name>
</gene>
<evidence type="ECO:0000313" key="4">
    <source>
        <dbReference type="EMBL" id="SMS02127.1"/>
    </source>
</evidence>
<accession>A0A1Y6IWU9</accession>
<keyword evidence="6" id="KW-1185">Reference proteome</keyword>
<protein>
    <submittedName>
        <fullName evidence="3">Carbon-nitrogen hydrolase family protein</fullName>
    </submittedName>
    <submittedName>
        <fullName evidence="4">Nitrilase</fullName>
        <ecNumber evidence="4">3.5.5.1</ecNumber>
    </submittedName>
</protein>